<evidence type="ECO:0000313" key="8">
    <source>
        <dbReference type="EMBL" id="CAG8785627.1"/>
    </source>
</evidence>
<dbReference type="SUPFAM" id="SSF52540">
    <property type="entry name" value="P-loop containing nucleoside triphosphate hydrolases"/>
    <property type="match status" value="1"/>
</dbReference>
<evidence type="ECO:0000256" key="4">
    <source>
        <dbReference type="ARBA" id="ARBA00022806"/>
    </source>
</evidence>
<feature type="compositionally biased region" description="Basic and acidic residues" evidence="7">
    <location>
        <begin position="1"/>
        <end position="22"/>
    </location>
</feature>
<sequence length="202" mass="23379">MSEIAKKRNVENYEESTDKRSSESVLLKNNQEHLSKRQRVEGIDNNPYLAHRQITKSPLDGWFPGRTTAEQARIAEDGDINPFTNKPFSKRYRELLKARRTLPVHAQRKEFLDLVHESQFVVFVGETGSGKTTQIPQFLCYDILPHLKKKQIACTQPRRVAAMSVAQRVADEMDFKLGEEVGYNIRFEDCSGPKTMLKNRYY</sequence>
<gene>
    <name evidence="8" type="ORF">DERYTH_LOCUS20339</name>
</gene>
<keyword evidence="9" id="KW-1185">Reference proteome</keyword>
<name>A0A9N9JKQ0_9GLOM</name>
<dbReference type="GO" id="GO:0016787">
    <property type="term" value="F:hydrolase activity"/>
    <property type="evidence" value="ECO:0007669"/>
    <property type="project" value="UniProtKB-KW"/>
</dbReference>
<dbReference type="GO" id="GO:0003723">
    <property type="term" value="F:RNA binding"/>
    <property type="evidence" value="ECO:0007669"/>
    <property type="project" value="TreeGrafter"/>
</dbReference>
<evidence type="ECO:0000256" key="2">
    <source>
        <dbReference type="ARBA" id="ARBA00022664"/>
    </source>
</evidence>
<dbReference type="OrthoDB" id="10253254at2759"/>
<feature type="compositionally biased region" description="Basic and acidic residues" evidence="7">
    <location>
        <begin position="30"/>
        <end position="40"/>
    </location>
</feature>
<dbReference type="Gene3D" id="3.40.50.300">
    <property type="entry name" value="P-loop containing nucleotide triphosphate hydrolases"/>
    <property type="match status" value="1"/>
</dbReference>
<protein>
    <recommendedName>
        <fullName evidence="1">RNA helicase</fullName>
        <ecNumber evidence="1">3.6.4.13</ecNumber>
    </recommendedName>
</protein>
<comment type="catalytic activity">
    <reaction evidence="6">
        <text>ATP + H2O = ADP + phosphate + H(+)</text>
        <dbReference type="Rhea" id="RHEA:13065"/>
        <dbReference type="ChEBI" id="CHEBI:15377"/>
        <dbReference type="ChEBI" id="CHEBI:15378"/>
        <dbReference type="ChEBI" id="CHEBI:30616"/>
        <dbReference type="ChEBI" id="CHEBI:43474"/>
        <dbReference type="ChEBI" id="CHEBI:456216"/>
        <dbReference type="EC" id="3.6.4.13"/>
    </reaction>
</comment>
<keyword evidence="4" id="KW-0547">Nucleotide-binding</keyword>
<dbReference type="InterPro" id="IPR027417">
    <property type="entry name" value="P-loop_NTPase"/>
</dbReference>
<evidence type="ECO:0000256" key="5">
    <source>
        <dbReference type="ARBA" id="ARBA00023187"/>
    </source>
</evidence>
<dbReference type="GO" id="GO:0006397">
    <property type="term" value="P:mRNA processing"/>
    <property type="evidence" value="ECO:0007669"/>
    <property type="project" value="UniProtKB-KW"/>
</dbReference>
<dbReference type="PANTHER" id="PTHR18934:SF109">
    <property type="entry name" value="ATP-DEPENDENT RNA HELICASE DHX15 HOMOLOG"/>
    <property type="match status" value="1"/>
</dbReference>
<dbReference type="GO" id="GO:0005681">
    <property type="term" value="C:spliceosomal complex"/>
    <property type="evidence" value="ECO:0007669"/>
    <property type="project" value="TreeGrafter"/>
</dbReference>
<keyword evidence="3" id="KW-0378">Hydrolase</keyword>
<evidence type="ECO:0000256" key="3">
    <source>
        <dbReference type="ARBA" id="ARBA00022801"/>
    </source>
</evidence>
<feature type="region of interest" description="Disordered" evidence="7">
    <location>
        <begin position="1"/>
        <end position="40"/>
    </location>
</feature>
<dbReference type="EMBL" id="CAJVPY010023787">
    <property type="protein sequence ID" value="CAG8785627.1"/>
    <property type="molecule type" value="Genomic_DNA"/>
</dbReference>
<keyword evidence="5" id="KW-0508">mRNA splicing</keyword>
<dbReference type="AlphaFoldDB" id="A0A9N9JKQ0"/>
<evidence type="ECO:0000256" key="7">
    <source>
        <dbReference type="SAM" id="MobiDB-lite"/>
    </source>
</evidence>
<dbReference type="GO" id="GO:0008380">
    <property type="term" value="P:RNA splicing"/>
    <property type="evidence" value="ECO:0007669"/>
    <property type="project" value="UniProtKB-KW"/>
</dbReference>
<comment type="caution">
    <text evidence="8">The sequence shown here is derived from an EMBL/GenBank/DDBJ whole genome shotgun (WGS) entry which is preliminary data.</text>
</comment>
<evidence type="ECO:0000256" key="6">
    <source>
        <dbReference type="ARBA" id="ARBA00047984"/>
    </source>
</evidence>
<reference evidence="8" key="1">
    <citation type="submission" date="2021-06" db="EMBL/GenBank/DDBJ databases">
        <authorList>
            <person name="Kallberg Y."/>
            <person name="Tangrot J."/>
            <person name="Rosling A."/>
        </authorList>
    </citation>
    <scope>NUCLEOTIDE SEQUENCE</scope>
    <source>
        <strain evidence="8">MA453B</strain>
    </source>
</reference>
<evidence type="ECO:0000256" key="1">
    <source>
        <dbReference type="ARBA" id="ARBA00012552"/>
    </source>
</evidence>
<organism evidence="8 9">
    <name type="scientific">Dentiscutata erythropus</name>
    <dbReference type="NCBI Taxonomy" id="1348616"/>
    <lineage>
        <taxon>Eukaryota</taxon>
        <taxon>Fungi</taxon>
        <taxon>Fungi incertae sedis</taxon>
        <taxon>Mucoromycota</taxon>
        <taxon>Glomeromycotina</taxon>
        <taxon>Glomeromycetes</taxon>
        <taxon>Diversisporales</taxon>
        <taxon>Gigasporaceae</taxon>
        <taxon>Dentiscutata</taxon>
    </lineage>
</organism>
<evidence type="ECO:0000313" key="9">
    <source>
        <dbReference type="Proteomes" id="UP000789405"/>
    </source>
</evidence>
<keyword evidence="2" id="KW-0507">mRNA processing</keyword>
<proteinExistence type="predicted"/>
<keyword evidence="4" id="KW-0067">ATP-binding</keyword>
<dbReference type="Proteomes" id="UP000789405">
    <property type="component" value="Unassembled WGS sequence"/>
</dbReference>
<dbReference type="PANTHER" id="PTHR18934">
    <property type="entry name" value="ATP-DEPENDENT RNA HELICASE"/>
    <property type="match status" value="1"/>
</dbReference>
<accession>A0A9N9JKQ0</accession>
<dbReference type="EC" id="3.6.4.13" evidence="1"/>
<keyword evidence="4" id="KW-0347">Helicase</keyword>
<dbReference type="GO" id="GO:0003724">
    <property type="term" value="F:RNA helicase activity"/>
    <property type="evidence" value="ECO:0007669"/>
    <property type="project" value="UniProtKB-EC"/>
</dbReference>